<reference evidence="3" key="1">
    <citation type="submission" date="2020-07" db="EMBL/GenBank/DDBJ databases">
        <authorList>
            <person name="Lin J."/>
        </authorList>
    </citation>
    <scope>NUCLEOTIDE SEQUENCE</scope>
</reference>
<name>A0A6V7PIC5_ANACO</name>
<protein>
    <recommendedName>
        <fullName evidence="1">peptidylprolyl isomerase</fullName>
        <ecNumber evidence="1">5.2.1.8</ecNumber>
    </recommendedName>
</protein>
<organism evidence="3">
    <name type="scientific">Ananas comosus var. bracteatus</name>
    <name type="common">red pineapple</name>
    <dbReference type="NCBI Taxonomy" id="296719"/>
    <lineage>
        <taxon>Eukaryota</taxon>
        <taxon>Viridiplantae</taxon>
        <taxon>Streptophyta</taxon>
        <taxon>Embryophyta</taxon>
        <taxon>Tracheophyta</taxon>
        <taxon>Spermatophyta</taxon>
        <taxon>Magnoliopsida</taxon>
        <taxon>Liliopsida</taxon>
        <taxon>Poales</taxon>
        <taxon>Bromeliaceae</taxon>
        <taxon>Bromelioideae</taxon>
        <taxon>Ananas</taxon>
    </lineage>
</organism>
<evidence type="ECO:0000259" key="2">
    <source>
        <dbReference type="PROSITE" id="PS50059"/>
    </source>
</evidence>
<accession>A0A6V7PIC5</accession>
<keyword evidence="1" id="KW-0697">Rotamase</keyword>
<dbReference type="AlphaFoldDB" id="A0A6V7PIC5"/>
<dbReference type="EC" id="5.2.1.8" evidence="1"/>
<dbReference type="PROSITE" id="PS50059">
    <property type="entry name" value="FKBP_PPIASE"/>
    <property type="match status" value="1"/>
</dbReference>
<sequence length="214" mass="23994">MPSRSQGAPRASERDRSIDCGSFEKQILDVDVWLSVNPNGTCRTIPSAAAKKQLLYCAERVSKSIPVHACRIQLGSSEFSQAIRNSMKNVKRLLLNILGVIILRSLQNDFGNHIEIISRLGMESVWDSYSGLEWEWPISLQTNSSLQARNEISFPKPIVFRSPPKPIGLRFNTQSPKVHYTRALIDGTKFDSTRNCGTPWTPSNFKLGEGEFEA</sequence>
<dbReference type="EMBL" id="LR862148">
    <property type="protein sequence ID" value="CAD1830388.1"/>
    <property type="molecule type" value="Genomic_DNA"/>
</dbReference>
<evidence type="ECO:0000256" key="1">
    <source>
        <dbReference type="PROSITE-ProRule" id="PRU00277"/>
    </source>
</evidence>
<keyword evidence="1" id="KW-0413">Isomerase</keyword>
<gene>
    <name evidence="3" type="ORF">CB5_LOCUS13599</name>
</gene>
<dbReference type="InterPro" id="IPR001179">
    <property type="entry name" value="PPIase_FKBP_dom"/>
</dbReference>
<proteinExistence type="predicted"/>
<feature type="domain" description="PPIase FKBP-type" evidence="2">
    <location>
        <begin position="173"/>
        <end position="214"/>
    </location>
</feature>
<dbReference type="GO" id="GO:0003755">
    <property type="term" value="F:peptidyl-prolyl cis-trans isomerase activity"/>
    <property type="evidence" value="ECO:0007669"/>
    <property type="project" value="UniProtKB-KW"/>
</dbReference>
<comment type="catalytic activity">
    <reaction evidence="1">
        <text>[protein]-peptidylproline (omega=180) = [protein]-peptidylproline (omega=0)</text>
        <dbReference type="Rhea" id="RHEA:16237"/>
        <dbReference type="Rhea" id="RHEA-COMP:10747"/>
        <dbReference type="Rhea" id="RHEA-COMP:10748"/>
        <dbReference type="ChEBI" id="CHEBI:83833"/>
        <dbReference type="ChEBI" id="CHEBI:83834"/>
        <dbReference type="EC" id="5.2.1.8"/>
    </reaction>
</comment>
<evidence type="ECO:0000313" key="3">
    <source>
        <dbReference type="EMBL" id="CAD1830388.1"/>
    </source>
</evidence>